<sequence length="514" mass="53533">MDMFNALLAGFGEILTPTTLAYALVGCLIGMLTGVIPGFGPAAACSLLLPITFALDPVGGIIMLLGIYYGSMYGGTITSVLLNVPGEVASVVTCIDGYQMTKQGRAGKALAIAAVGSFAGGVIALVGMLGATTLAEAAITLGPVELFGLTILALTIVVGLAGRSMTKALISALLGLFVGMVGLDPVFGDPRFTMGTVSLMGGISFIAVVMGLFGVAEILESILRRNTLSLPSRVGSLHLSRQDLKDSAGSIGRGSVIGFLFGLIPGSPAAAATFASYVTEKKFAKHPERFGKGAIQGVAGPETANNSLGISSMIPLLSFGIPASPTMAIVLGAFLIQGLQPGPLLFRDRPDVAWTIIAGLFVANVMLLILSLPLVRLWVSVLRVPYQVLYPITLAFMMIGAYTVNNSVVDVAIMWIAGLVGFVMRRLEVPLAPAALTIILGPMIEANFRTAMSLTAGDSFGIFRSPLTDICILVTVAVFVARGYIGYRRSRASRRAAARPRTPDISSDNVGSQR</sequence>
<keyword evidence="4" id="KW-1185">Reference proteome</keyword>
<name>A0ABV6MHL5_9ACTN</name>
<feature type="transmembrane region" description="Helical" evidence="1">
    <location>
        <begin position="462"/>
        <end position="485"/>
    </location>
</feature>
<feature type="transmembrane region" description="Helical" evidence="1">
    <location>
        <begin position="137"/>
        <end position="161"/>
    </location>
</feature>
<evidence type="ECO:0000256" key="1">
    <source>
        <dbReference type="SAM" id="Phobius"/>
    </source>
</evidence>
<dbReference type="PANTHER" id="PTHR35342">
    <property type="entry name" value="TRICARBOXYLIC TRANSPORT PROTEIN"/>
    <property type="match status" value="1"/>
</dbReference>
<organism evidence="3 4">
    <name type="scientific">Phytohabitans kaempferiae</name>
    <dbReference type="NCBI Taxonomy" id="1620943"/>
    <lineage>
        <taxon>Bacteria</taxon>
        <taxon>Bacillati</taxon>
        <taxon>Actinomycetota</taxon>
        <taxon>Actinomycetes</taxon>
        <taxon>Micromonosporales</taxon>
        <taxon>Micromonosporaceae</taxon>
    </lineage>
</organism>
<dbReference type="Proteomes" id="UP001589867">
    <property type="component" value="Unassembled WGS sequence"/>
</dbReference>
<evidence type="ECO:0000259" key="2">
    <source>
        <dbReference type="Pfam" id="PF01970"/>
    </source>
</evidence>
<proteinExistence type="predicted"/>
<evidence type="ECO:0000313" key="3">
    <source>
        <dbReference type="EMBL" id="MFC0534044.1"/>
    </source>
</evidence>
<feature type="transmembrane region" description="Helical" evidence="1">
    <location>
        <begin position="199"/>
        <end position="219"/>
    </location>
</feature>
<feature type="domain" description="DUF112" evidence="2">
    <location>
        <begin position="20"/>
        <end position="434"/>
    </location>
</feature>
<feature type="transmembrane region" description="Helical" evidence="1">
    <location>
        <begin position="20"/>
        <end position="40"/>
    </location>
</feature>
<protein>
    <submittedName>
        <fullName evidence="3">Tripartite tricarboxylate transporter permease</fullName>
    </submittedName>
</protein>
<comment type="caution">
    <text evidence="3">The sequence shown here is derived from an EMBL/GenBank/DDBJ whole genome shotgun (WGS) entry which is preliminary data.</text>
</comment>
<feature type="transmembrane region" description="Helical" evidence="1">
    <location>
        <begin position="316"/>
        <end position="340"/>
    </location>
</feature>
<dbReference type="RefSeq" id="WP_377262398.1">
    <property type="nucleotide sequence ID" value="NZ_JBHLUH010000100.1"/>
</dbReference>
<gene>
    <name evidence="3" type="ORF">ACFFIA_41255</name>
</gene>
<feature type="transmembrane region" description="Helical" evidence="1">
    <location>
        <begin position="431"/>
        <end position="450"/>
    </location>
</feature>
<keyword evidence="1" id="KW-1133">Transmembrane helix</keyword>
<feature type="transmembrane region" description="Helical" evidence="1">
    <location>
        <begin position="47"/>
        <end position="70"/>
    </location>
</feature>
<feature type="transmembrane region" description="Helical" evidence="1">
    <location>
        <begin position="352"/>
        <end position="372"/>
    </location>
</feature>
<reference evidence="3 4" key="1">
    <citation type="submission" date="2024-09" db="EMBL/GenBank/DDBJ databases">
        <authorList>
            <person name="Sun Q."/>
            <person name="Mori K."/>
        </authorList>
    </citation>
    <scope>NUCLEOTIDE SEQUENCE [LARGE SCALE GENOMIC DNA]</scope>
    <source>
        <strain evidence="3 4">TBRC 3947</strain>
    </source>
</reference>
<dbReference type="Pfam" id="PF01970">
    <property type="entry name" value="TctA"/>
    <property type="match status" value="1"/>
</dbReference>
<feature type="transmembrane region" description="Helical" evidence="1">
    <location>
        <begin position="110"/>
        <end position="131"/>
    </location>
</feature>
<dbReference type="InterPro" id="IPR002823">
    <property type="entry name" value="DUF112_TM"/>
</dbReference>
<keyword evidence="1" id="KW-0812">Transmembrane</keyword>
<feature type="transmembrane region" description="Helical" evidence="1">
    <location>
        <begin position="168"/>
        <end position="187"/>
    </location>
</feature>
<accession>A0ABV6MHL5</accession>
<keyword evidence="1" id="KW-0472">Membrane</keyword>
<dbReference type="PANTHER" id="PTHR35342:SF5">
    <property type="entry name" value="TRICARBOXYLIC TRANSPORT PROTEIN"/>
    <property type="match status" value="1"/>
</dbReference>
<dbReference type="EMBL" id="JBHLUH010000100">
    <property type="protein sequence ID" value="MFC0534044.1"/>
    <property type="molecule type" value="Genomic_DNA"/>
</dbReference>
<evidence type="ECO:0000313" key="4">
    <source>
        <dbReference type="Proteomes" id="UP001589867"/>
    </source>
</evidence>
<feature type="transmembrane region" description="Helical" evidence="1">
    <location>
        <begin position="76"/>
        <end position="98"/>
    </location>
</feature>